<dbReference type="CDD" id="cd23024">
    <property type="entry name" value="zf-HIT_ZNHIT2-3"/>
    <property type="match status" value="1"/>
</dbReference>
<keyword evidence="7 11" id="KW-0863">Zinc-finger</keyword>
<dbReference type="PROSITE" id="PS51083">
    <property type="entry name" value="ZF_HIT"/>
    <property type="match status" value="1"/>
</dbReference>
<keyword evidence="9" id="KW-0539">Nucleus</keyword>
<keyword evidence="8" id="KW-0862">Zinc</keyword>
<evidence type="ECO:0000256" key="10">
    <source>
        <dbReference type="ARBA" id="ARBA00046946"/>
    </source>
</evidence>
<evidence type="ECO:0000256" key="6">
    <source>
        <dbReference type="ARBA" id="ARBA00022723"/>
    </source>
</evidence>
<evidence type="ECO:0000259" key="12">
    <source>
        <dbReference type="PROSITE" id="PS51083"/>
    </source>
</evidence>
<feature type="domain" description="HIT-type" evidence="12">
    <location>
        <begin position="7"/>
        <end position="39"/>
    </location>
</feature>
<accession>A0A6F9DYG7</accession>
<dbReference type="AlphaFoldDB" id="A0A6F9DYG7"/>
<keyword evidence="5" id="KW-0597">Phosphoprotein</keyword>
<dbReference type="PANTHER" id="PTHR13483:SF11">
    <property type="entry name" value="ZINC FINGER HIT DOMAIN-CONTAINING PROTEIN 3"/>
    <property type="match status" value="1"/>
</dbReference>
<dbReference type="EMBL" id="LR792188">
    <property type="protein sequence ID" value="CAB3268050.1"/>
    <property type="molecule type" value="mRNA"/>
</dbReference>
<comment type="subcellular location">
    <subcellularLocation>
        <location evidence="2">Cytoplasm</location>
    </subcellularLocation>
    <subcellularLocation>
        <location evidence="1">Nucleus</location>
    </subcellularLocation>
</comment>
<evidence type="ECO:0000256" key="1">
    <source>
        <dbReference type="ARBA" id="ARBA00004123"/>
    </source>
</evidence>
<dbReference type="PANTHER" id="PTHR13483">
    <property type="entry name" value="BOX C_D SNORNA PROTEIN 1-RELATED"/>
    <property type="match status" value="1"/>
</dbReference>
<evidence type="ECO:0000256" key="3">
    <source>
        <dbReference type="ARBA" id="ARBA00021568"/>
    </source>
</evidence>
<dbReference type="InterPro" id="IPR048371">
    <property type="entry name" value="ZNHIT3_C"/>
</dbReference>
<dbReference type="GO" id="GO:0005737">
    <property type="term" value="C:cytoplasm"/>
    <property type="evidence" value="ECO:0007669"/>
    <property type="project" value="UniProtKB-SubCell"/>
</dbReference>
<dbReference type="GO" id="GO:0005634">
    <property type="term" value="C:nucleus"/>
    <property type="evidence" value="ECO:0007669"/>
    <property type="project" value="UniProtKB-SubCell"/>
</dbReference>
<evidence type="ECO:0000256" key="2">
    <source>
        <dbReference type="ARBA" id="ARBA00004496"/>
    </source>
</evidence>
<keyword evidence="4" id="KW-0963">Cytoplasm</keyword>
<keyword evidence="6" id="KW-0479">Metal-binding</keyword>
<evidence type="ECO:0000256" key="4">
    <source>
        <dbReference type="ARBA" id="ARBA00022490"/>
    </source>
</evidence>
<organism evidence="13">
    <name type="scientific">Phallusia mammillata</name>
    <dbReference type="NCBI Taxonomy" id="59560"/>
    <lineage>
        <taxon>Eukaryota</taxon>
        <taxon>Metazoa</taxon>
        <taxon>Chordata</taxon>
        <taxon>Tunicata</taxon>
        <taxon>Ascidiacea</taxon>
        <taxon>Phlebobranchia</taxon>
        <taxon>Ascidiidae</taxon>
        <taxon>Phallusia</taxon>
    </lineage>
</organism>
<dbReference type="GO" id="GO:0000492">
    <property type="term" value="P:box C/D snoRNP assembly"/>
    <property type="evidence" value="ECO:0007669"/>
    <property type="project" value="TreeGrafter"/>
</dbReference>
<reference evidence="13" key="1">
    <citation type="submission" date="2020-04" db="EMBL/GenBank/DDBJ databases">
        <authorList>
            <person name="Neveu A P."/>
        </authorList>
    </citation>
    <scope>NUCLEOTIDE SEQUENCE</scope>
    <source>
        <tissue evidence="13">Whole embryo</tissue>
    </source>
</reference>
<name>A0A6F9DYG7_9ASCI</name>
<dbReference type="GO" id="GO:0048254">
    <property type="term" value="P:snoRNA localization"/>
    <property type="evidence" value="ECO:0007669"/>
    <property type="project" value="TreeGrafter"/>
</dbReference>
<dbReference type="InterPro" id="IPR007529">
    <property type="entry name" value="Znf_HIT"/>
</dbReference>
<comment type="subunit">
    <text evidence="10">Thyroid receptor interacting proteins (TRIPs) specifically interact with the ligand binding domain of the thyroid receptor (TR). Requires the presence of thyroid hormone for its interaction. Interacts with NUFIP1. Interacts (via HIT-type zinc finger) with the RUVBL1/RUVBL2 complex in the presence of ADP.</text>
</comment>
<dbReference type="Pfam" id="PF21373">
    <property type="entry name" value="ZNHIT3_C"/>
    <property type="match status" value="1"/>
</dbReference>
<evidence type="ECO:0000256" key="9">
    <source>
        <dbReference type="ARBA" id="ARBA00023242"/>
    </source>
</evidence>
<gene>
    <name evidence="13" type="primary">Znhit3</name>
</gene>
<dbReference type="Gene3D" id="3.30.60.190">
    <property type="match status" value="1"/>
</dbReference>
<dbReference type="InterPro" id="IPR051639">
    <property type="entry name" value="BCD1"/>
</dbReference>
<evidence type="ECO:0000256" key="5">
    <source>
        <dbReference type="ARBA" id="ARBA00022553"/>
    </source>
</evidence>
<dbReference type="GO" id="GO:0070761">
    <property type="term" value="C:pre-snoRNP complex"/>
    <property type="evidence" value="ECO:0007669"/>
    <property type="project" value="TreeGrafter"/>
</dbReference>
<dbReference type="GO" id="GO:0000463">
    <property type="term" value="P:maturation of LSU-rRNA from tricistronic rRNA transcript (SSU-rRNA, 5.8S rRNA, LSU-rRNA)"/>
    <property type="evidence" value="ECO:0007669"/>
    <property type="project" value="TreeGrafter"/>
</dbReference>
<evidence type="ECO:0000313" key="13">
    <source>
        <dbReference type="EMBL" id="CAB3268050.1"/>
    </source>
</evidence>
<evidence type="ECO:0000256" key="7">
    <source>
        <dbReference type="ARBA" id="ARBA00022771"/>
    </source>
</evidence>
<evidence type="ECO:0000256" key="8">
    <source>
        <dbReference type="ARBA" id="ARBA00022833"/>
    </source>
</evidence>
<protein>
    <recommendedName>
        <fullName evidence="3">Zinc finger HIT domain-containing protein 3</fullName>
    </recommendedName>
</protein>
<proteinExistence type="evidence at transcript level"/>
<dbReference type="Pfam" id="PF04438">
    <property type="entry name" value="zf-HIT"/>
    <property type="match status" value="1"/>
</dbReference>
<dbReference type="SUPFAM" id="SSF144232">
    <property type="entry name" value="HIT/MYND zinc finger-like"/>
    <property type="match status" value="1"/>
</dbReference>
<evidence type="ECO:0000256" key="11">
    <source>
        <dbReference type="PROSITE-ProRule" id="PRU00453"/>
    </source>
</evidence>
<dbReference type="GO" id="GO:0008270">
    <property type="term" value="F:zinc ion binding"/>
    <property type="evidence" value="ECO:0007669"/>
    <property type="project" value="UniProtKB-UniRule"/>
</dbReference>
<sequence length="139" mass="15862">MKTQDLCHICKAVIHKYKCPTCLSLYCSVACFKDHQTECTKKPTETEEKVLPQPESPDLEEDNLLTVEKLENLRTSKNLVQILKNPHLRTLIKALDEDENKRTMLDSLMHEPIFLEFADTCLSLVHPANKVDIGPSEIS</sequence>